<evidence type="ECO:0000313" key="8">
    <source>
        <dbReference type="EMBL" id="OHT03239.1"/>
    </source>
</evidence>
<proteinExistence type="inferred from homology"/>
<dbReference type="PANTHER" id="PTHR10926">
    <property type="entry name" value="CELL CYCLE CONTROL PROTEIN 50"/>
    <property type="match status" value="1"/>
</dbReference>
<dbReference type="EMBL" id="MLAK01000835">
    <property type="protein sequence ID" value="OHT03239.1"/>
    <property type="molecule type" value="Genomic_DNA"/>
</dbReference>
<evidence type="ECO:0000256" key="2">
    <source>
        <dbReference type="ARBA" id="ARBA00009457"/>
    </source>
</evidence>
<dbReference type="AlphaFoldDB" id="A0A1J4JVT3"/>
<evidence type="ECO:0000256" key="4">
    <source>
        <dbReference type="ARBA" id="ARBA00022989"/>
    </source>
</evidence>
<dbReference type="RefSeq" id="XP_068356375.1">
    <property type="nucleotide sequence ID" value="XM_068506783.1"/>
</dbReference>
<comment type="similarity">
    <text evidence="2">Belongs to the CDC50/LEM3 family.</text>
</comment>
<feature type="compositionally biased region" description="Polar residues" evidence="6">
    <location>
        <begin position="346"/>
        <end position="368"/>
    </location>
</feature>
<name>A0A1J4JVT3_9EUKA</name>
<evidence type="ECO:0000256" key="7">
    <source>
        <dbReference type="SAM" id="Phobius"/>
    </source>
</evidence>
<keyword evidence="9" id="KW-1185">Reference proteome</keyword>
<comment type="subcellular location">
    <subcellularLocation>
        <location evidence="1">Membrane</location>
        <topology evidence="1">Multi-pass membrane protein</topology>
    </subcellularLocation>
</comment>
<dbReference type="GeneID" id="94841487"/>
<dbReference type="VEuPathDB" id="TrichDB:TRFO_29429"/>
<sequence>MSGFFTTHIGGEQKKSFLFKKWRNHVTPRAAIITLLVFGVIFLVFGLSFKFLTDDLAAYRVRYDEICQNVSSPCVVNISVNQHLKGRIALLYQLEGFYQNHRKMFNSKSYPQLAGKYITSYNELSACSPAISKGDSKSPEDLYIPCGLMAKSFFNDYYRWMNTSVGIFSEVNISQESDRQNLYKPINSSYKRGIRLLLDNTDFPGETTNEHFIVWMRAAAMPTFLKLFARCNDCSIPAGNYSIEIRMHYPQSMFHGPRYLVLTAAGGIGSGSSFLAISYITAGGFSLAIALIFLIQMLTCPRPFGDLSSIWEPKLDLANRRNHMIDTLLNEEEDGKMSDDIPLHSFPNTSESESNLYDNSTATNSTIHSKSEAKSKSENKSKNETKSTTENKSTSEGKSKSEKNE</sequence>
<evidence type="ECO:0000256" key="6">
    <source>
        <dbReference type="SAM" id="MobiDB-lite"/>
    </source>
</evidence>
<dbReference type="Pfam" id="PF03381">
    <property type="entry name" value="CDC50"/>
    <property type="match status" value="1"/>
</dbReference>
<feature type="region of interest" description="Disordered" evidence="6">
    <location>
        <begin position="333"/>
        <end position="405"/>
    </location>
</feature>
<keyword evidence="4 7" id="KW-1133">Transmembrane helix</keyword>
<comment type="caution">
    <text evidence="8">The sequence shown here is derived from an EMBL/GenBank/DDBJ whole genome shotgun (WGS) entry which is preliminary data.</text>
</comment>
<keyword evidence="5 7" id="KW-0472">Membrane</keyword>
<evidence type="ECO:0000256" key="5">
    <source>
        <dbReference type="ARBA" id="ARBA00023136"/>
    </source>
</evidence>
<reference evidence="8" key="1">
    <citation type="submission" date="2016-10" db="EMBL/GenBank/DDBJ databases">
        <authorList>
            <person name="Benchimol M."/>
            <person name="Almeida L.G."/>
            <person name="Vasconcelos A.T."/>
            <person name="Perreira-Neves A."/>
            <person name="Rosa I.A."/>
            <person name="Tasca T."/>
            <person name="Bogo M.R."/>
            <person name="de Souza W."/>
        </authorList>
    </citation>
    <scope>NUCLEOTIDE SEQUENCE [LARGE SCALE GENOMIC DNA]</scope>
    <source>
        <strain evidence="8">K</strain>
    </source>
</reference>
<dbReference type="GO" id="GO:0005794">
    <property type="term" value="C:Golgi apparatus"/>
    <property type="evidence" value="ECO:0007669"/>
    <property type="project" value="TreeGrafter"/>
</dbReference>
<evidence type="ECO:0000256" key="3">
    <source>
        <dbReference type="ARBA" id="ARBA00022692"/>
    </source>
</evidence>
<organism evidence="8 9">
    <name type="scientific">Tritrichomonas foetus</name>
    <dbReference type="NCBI Taxonomy" id="1144522"/>
    <lineage>
        <taxon>Eukaryota</taxon>
        <taxon>Metamonada</taxon>
        <taxon>Parabasalia</taxon>
        <taxon>Tritrichomonadida</taxon>
        <taxon>Tritrichomonadidae</taxon>
        <taxon>Tritrichomonas</taxon>
    </lineage>
</organism>
<dbReference type="PANTHER" id="PTHR10926:SF0">
    <property type="entry name" value="CDC50, ISOFORM A"/>
    <property type="match status" value="1"/>
</dbReference>
<evidence type="ECO:0000313" key="9">
    <source>
        <dbReference type="Proteomes" id="UP000179807"/>
    </source>
</evidence>
<dbReference type="OrthoDB" id="340608at2759"/>
<dbReference type="GO" id="GO:0005886">
    <property type="term" value="C:plasma membrane"/>
    <property type="evidence" value="ECO:0007669"/>
    <property type="project" value="TreeGrafter"/>
</dbReference>
<feature type="compositionally biased region" description="Basic and acidic residues" evidence="6">
    <location>
        <begin position="369"/>
        <end position="405"/>
    </location>
</feature>
<dbReference type="InterPro" id="IPR005045">
    <property type="entry name" value="CDC50/LEM3_fam"/>
</dbReference>
<feature type="transmembrane region" description="Helical" evidence="7">
    <location>
        <begin position="30"/>
        <end position="52"/>
    </location>
</feature>
<dbReference type="Proteomes" id="UP000179807">
    <property type="component" value="Unassembled WGS sequence"/>
</dbReference>
<evidence type="ECO:0000256" key="1">
    <source>
        <dbReference type="ARBA" id="ARBA00004141"/>
    </source>
</evidence>
<dbReference type="GO" id="GO:0005783">
    <property type="term" value="C:endoplasmic reticulum"/>
    <property type="evidence" value="ECO:0007669"/>
    <property type="project" value="TreeGrafter"/>
</dbReference>
<accession>A0A1J4JVT3</accession>
<keyword evidence="3 7" id="KW-0812">Transmembrane</keyword>
<gene>
    <name evidence="8" type="ORF">TRFO_29429</name>
</gene>
<protein>
    <submittedName>
        <fullName evidence="8">LEM3 (Ligand-effect modulator 3) family protein</fullName>
    </submittedName>
</protein>